<evidence type="ECO:0000313" key="5">
    <source>
        <dbReference type="EMBL" id="SVC77828.1"/>
    </source>
</evidence>
<dbReference type="AlphaFoldDB" id="A0A382PYW2"/>
<dbReference type="PANTHER" id="PTHR35790">
    <property type="entry name" value="HTH-TYPE TRANSCRIPTIONAL REGULATOR PCHR"/>
    <property type="match status" value="1"/>
</dbReference>
<feature type="domain" description="HTH marR-type" evidence="4">
    <location>
        <begin position="20"/>
        <end position="153"/>
    </location>
</feature>
<dbReference type="EMBL" id="UINC01110365">
    <property type="protein sequence ID" value="SVC77828.1"/>
    <property type="molecule type" value="Genomic_DNA"/>
</dbReference>
<dbReference type="InterPro" id="IPR036388">
    <property type="entry name" value="WH-like_DNA-bd_sf"/>
</dbReference>
<keyword evidence="3" id="KW-0804">Transcription</keyword>
<name>A0A382PYW2_9ZZZZ</name>
<organism evidence="5">
    <name type="scientific">marine metagenome</name>
    <dbReference type="NCBI Taxonomy" id="408172"/>
    <lineage>
        <taxon>unclassified sequences</taxon>
        <taxon>metagenomes</taxon>
        <taxon>ecological metagenomes</taxon>
    </lineage>
</organism>
<keyword evidence="2" id="KW-0238">DNA-binding</keyword>
<evidence type="ECO:0000259" key="4">
    <source>
        <dbReference type="PROSITE" id="PS50995"/>
    </source>
</evidence>
<dbReference type="Pfam" id="PF12802">
    <property type="entry name" value="MarR_2"/>
    <property type="match status" value="1"/>
</dbReference>
<evidence type="ECO:0000256" key="3">
    <source>
        <dbReference type="ARBA" id="ARBA00023163"/>
    </source>
</evidence>
<evidence type="ECO:0000256" key="2">
    <source>
        <dbReference type="ARBA" id="ARBA00023125"/>
    </source>
</evidence>
<dbReference type="SUPFAM" id="SSF46785">
    <property type="entry name" value="Winged helix' DNA-binding domain"/>
    <property type="match status" value="1"/>
</dbReference>
<dbReference type="SMART" id="SM00347">
    <property type="entry name" value="HTH_MARR"/>
    <property type="match status" value="1"/>
</dbReference>
<sequence>NYYFPMTKISSPEENTLLLHDFLPYRLAVLAKVVGISLSKIYRKKFGITNQQWRVIFALARQANCSASHIVHHAALDKVQVSRAVAGLIEKKLLERSADYTDRRNSILNLTIEGWKIYDQIAPEAVAFEARLKGSLDEREAAELDTLLSKLMDKATKL</sequence>
<feature type="non-terminal residue" evidence="5">
    <location>
        <position position="1"/>
    </location>
</feature>
<dbReference type="InterPro" id="IPR000835">
    <property type="entry name" value="HTH_MarR-typ"/>
</dbReference>
<dbReference type="GO" id="GO:0003677">
    <property type="term" value="F:DNA binding"/>
    <property type="evidence" value="ECO:0007669"/>
    <property type="project" value="UniProtKB-KW"/>
</dbReference>
<dbReference type="InterPro" id="IPR036390">
    <property type="entry name" value="WH_DNA-bd_sf"/>
</dbReference>
<dbReference type="PROSITE" id="PS50995">
    <property type="entry name" value="HTH_MARR_2"/>
    <property type="match status" value="1"/>
</dbReference>
<proteinExistence type="predicted"/>
<gene>
    <name evidence="5" type="ORF">METZ01_LOCUS330682</name>
</gene>
<keyword evidence="1" id="KW-0805">Transcription regulation</keyword>
<dbReference type="InterPro" id="IPR052067">
    <property type="entry name" value="Metal_resp_HTH_trans_reg"/>
</dbReference>
<accession>A0A382PYW2</accession>
<reference evidence="5" key="1">
    <citation type="submission" date="2018-05" db="EMBL/GenBank/DDBJ databases">
        <authorList>
            <person name="Lanie J.A."/>
            <person name="Ng W.-L."/>
            <person name="Kazmierczak K.M."/>
            <person name="Andrzejewski T.M."/>
            <person name="Davidsen T.M."/>
            <person name="Wayne K.J."/>
            <person name="Tettelin H."/>
            <person name="Glass J.I."/>
            <person name="Rusch D."/>
            <person name="Podicherti R."/>
            <person name="Tsui H.-C.T."/>
            <person name="Winkler M.E."/>
        </authorList>
    </citation>
    <scope>NUCLEOTIDE SEQUENCE</scope>
</reference>
<dbReference type="GO" id="GO:0003700">
    <property type="term" value="F:DNA-binding transcription factor activity"/>
    <property type="evidence" value="ECO:0007669"/>
    <property type="project" value="InterPro"/>
</dbReference>
<evidence type="ECO:0000256" key="1">
    <source>
        <dbReference type="ARBA" id="ARBA00023015"/>
    </source>
</evidence>
<dbReference type="Gene3D" id="1.10.10.10">
    <property type="entry name" value="Winged helix-like DNA-binding domain superfamily/Winged helix DNA-binding domain"/>
    <property type="match status" value="1"/>
</dbReference>
<dbReference type="PANTHER" id="PTHR35790:SF4">
    <property type="entry name" value="HTH-TYPE TRANSCRIPTIONAL REGULATOR PCHR"/>
    <property type="match status" value="1"/>
</dbReference>
<protein>
    <recommendedName>
        <fullName evidence="4">HTH marR-type domain-containing protein</fullName>
    </recommendedName>
</protein>